<evidence type="ECO:0000313" key="2">
    <source>
        <dbReference type="Proteomes" id="UP000837857"/>
    </source>
</evidence>
<evidence type="ECO:0000313" key="1">
    <source>
        <dbReference type="EMBL" id="CAH2063012.1"/>
    </source>
</evidence>
<organism evidence="1 2">
    <name type="scientific">Iphiclides podalirius</name>
    <name type="common">scarce swallowtail</name>
    <dbReference type="NCBI Taxonomy" id="110791"/>
    <lineage>
        <taxon>Eukaryota</taxon>
        <taxon>Metazoa</taxon>
        <taxon>Ecdysozoa</taxon>
        <taxon>Arthropoda</taxon>
        <taxon>Hexapoda</taxon>
        <taxon>Insecta</taxon>
        <taxon>Pterygota</taxon>
        <taxon>Neoptera</taxon>
        <taxon>Endopterygota</taxon>
        <taxon>Lepidoptera</taxon>
        <taxon>Glossata</taxon>
        <taxon>Ditrysia</taxon>
        <taxon>Papilionoidea</taxon>
        <taxon>Papilionidae</taxon>
        <taxon>Papilioninae</taxon>
        <taxon>Iphiclides</taxon>
    </lineage>
</organism>
<sequence>MICVLSCNLGKCYNYSRNYTLLKHTEGTIEAEISVRRATHHGWMSEYAYVPSTGHPSTGMLSNLSRLYIVA</sequence>
<dbReference type="EMBL" id="OW152815">
    <property type="protein sequence ID" value="CAH2063012.1"/>
    <property type="molecule type" value="Genomic_DNA"/>
</dbReference>
<name>A0ABN8IQ40_9NEOP</name>
<protein>
    <submittedName>
        <fullName evidence="1">Uncharacterized protein</fullName>
    </submittedName>
</protein>
<feature type="non-terminal residue" evidence="1">
    <location>
        <position position="71"/>
    </location>
</feature>
<gene>
    <name evidence="1" type="ORF">IPOD504_LOCUS12341</name>
</gene>
<dbReference type="Proteomes" id="UP000837857">
    <property type="component" value="Chromosome 3"/>
</dbReference>
<accession>A0ABN8IQ40</accession>
<reference evidence="1" key="1">
    <citation type="submission" date="2022-03" db="EMBL/GenBank/DDBJ databases">
        <authorList>
            <person name="Martin H S."/>
        </authorList>
    </citation>
    <scope>NUCLEOTIDE SEQUENCE</scope>
</reference>
<proteinExistence type="predicted"/>
<keyword evidence="2" id="KW-1185">Reference proteome</keyword>